<dbReference type="GO" id="GO:0009507">
    <property type="term" value="C:chloroplast"/>
    <property type="evidence" value="ECO:0007669"/>
    <property type="project" value="EnsemblPlants"/>
</dbReference>
<accession>A0A251PPE1</accession>
<dbReference type="eggNOG" id="ENOG502RY05">
    <property type="taxonomic scope" value="Eukaryota"/>
</dbReference>
<dbReference type="Gramene" id="ONI13451">
    <property type="protein sequence ID" value="ONI13451"/>
    <property type="gene ID" value="PRUPE_4G223100"/>
</dbReference>
<organism evidence="2 3">
    <name type="scientific">Prunus persica</name>
    <name type="common">Peach</name>
    <name type="synonym">Amygdalus persica</name>
    <dbReference type="NCBI Taxonomy" id="3760"/>
    <lineage>
        <taxon>Eukaryota</taxon>
        <taxon>Viridiplantae</taxon>
        <taxon>Streptophyta</taxon>
        <taxon>Embryophyta</taxon>
        <taxon>Tracheophyta</taxon>
        <taxon>Spermatophyta</taxon>
        <taxon>Magnoliopsida</taxon>
        <taxon>eudicotyledons</taxon>
        <taxon>Gunneridae</taxon>
        <taxon>Pentapetalae</taxon>
        <taxon>rosids</taxon>
        <taxon>fabids</taxon>
        <taxon>Rosales</taxon>
        <taxon>Rosaceae</taxon>
        <taxon>Amygdaloideae</taxon>
        <taxon>Amygdaleae</taxon>
        <taxon>Prunus</taxon>
    </lineage>
</organism>
<gene>
    <name evidence="2" type="ORF">PRUPE_4G223100</name>
</gene>
<feature type="region of interest" description="Disordered" evidence="1">
    <location>
        <begin position="37"/>
        <end position="59"/>
    </location>
</feature>
<proteinExistence type="predicted"/>
<reference evidence="2 3" key="1">
    <citation type="journal article" date="2013" name="Nat. Genet.">
        <title>The high-quality draft genome of peach (Prunus persica) identifies unique patterns of genetic diversity, domestication and genome evolution.</title>
        <authorList>
            <consortium name="International Peach Genome Initiative"/>
            <person name="Verde I."/>
            <person name="Abbott A.G."/>
            <person name="Scalabrin S."/>
            <person name="Jung S."/>
            <person name="Shu S."/>
            <person name="Marroni F."/>
            <person name="Zhebentyayeva T."/>
            <person name="Dettori M.T."/>
            <person name="Grimwood J."/>
            <person name="Cattonaro F."/>
            <person name="Zuccolo A."/>
            <person name="Rossini L."/>
            <person name="Jenkins J."/>
            <person name="Vendramin E."/>
            <person name="Meisel L.A."/>
            <person name="Decroocq V."/>
            <person name="Sosinski B."/>
            <person name="Prochnik S."/>
            <person name="Mitros T."/>
            <person name="Policriti A."/>
            <person name="Cipriani G."/>
            <person name="Dondini L."/>
            <person name="Ficklin S."/>
            <person name="Goodstein D.M."/>
            <person name="Xuan P."/>
            <person name="Del Fabbro C."/>
            <person name="Aramini V."/>
            <person name="Copetti D."/>
            <person name="Gonzalez S."/>
            <person name="Horner D.S."/>
            <person name="Falchi R."/>
            <person name="Lucas S."/>
            <person name="Mica E."/>
            <person name="Maldonado J."/>
            <person name="Lazzari B."/>
            <person name="Bielenberg D."/>
            <person name="Pirona R."/>
            <person name="Miculan M."/>
            <person name="Barakat A."/>
            <person name="Testolin R."/>
            <person name="Stella A."/>
            <person name="Tartarini S."/>
            <person name="Tonutti P."/>
            <person name="Arus P."/>
            <person name="Orellana A."/>
            <person name="Wells C."/>
            <person name="Main D."/>
            <person name="Vizzotto G."/>
            <person name="Silva H."/>
            <person name="Salamini F."/>
            <person name="Schmutz J."/>
            <person name="Morgante M."/>
            <person name="Rokhsar D.S."/>
        </authorList>
    </citation>
    <scope>NUCLEOTIDE SEQUENCE [LARGE SCALE GENOMIC DNA]</scope>
    <source>
        <strain evidence="3">cv. Nemared</strain>
    </source>
</reference>
<sequence length="198" mass="21576">MEGVGSRLGRASSRYGQTATVFSGPVRRWKKKWVHVPSSSSVTYQNPHSQSNGNNNSSRLLLRRWTPISPATTAAEPLSGSGASTEEPPRRKFRYTPVAVLEEQKKTAKGKVGDVVKASEGGQSIATSTKMHEISDIDQDMEEQAEELDETHSGLQDSNGSHLDLDLGLKGHSANRDSISQIEDAEMKKASPGRFWLG</sequence>
<protein>
    <submittedName>
        <fullName evidence="2">Uncharacterized protein</fullName>
    </submittedName>
</protein>
<feature type="region of interest" description="Disordered" evidence="1">
    <location>
        <begin position="1"/>
        <end position="21"/>
    </location>
</feature>
<name>A0A251PPE1_PRUPE</name>
<dbReference type="GO" id="GO:0072598">
    <property type="term" value="P:protein localization to chloroplast"/>
    <property type="evidence" value="ECO:0007669"/>
    <property type="project" value="EnsemblPlants"/>
</dbReference>
<dbReference type="Proteomes" id="UP000006882">
    <property type="component" value="Chromosome G4"/>
</dbReference>
<dbReference type="STRING" id="3760.A0A251PPE1"/>
<feature type="compositionally biased region" description="Acidic residues" evidence="1">
    <location>
        <begin position="137"/>
        <end position="149"/>
    </location>
</feature>
<feature type="region of interest" description="Disordered" evidence="1">
    <location>
        <begin position="71"/>
        <end position="92"/>
    </location>
</feature>
<dbReference type="AlphaFoldDB" id="A0A251PPE1"/>
<feature type="region of interest" description="Disordered" evidence="1">
    <location>
        <begin position="137"/>
        <end position="198"/>
    </location>
</feature>
<dbReference type="OrthoDB" id="2020529at2759"/>
<dbReference type="PANTHER" id="PTHR34572">
    <property type="entry name" value="GOLGIN FAMILY A PROTEIN"/>
    <property type="match status" value="1"/>
</dbReference>
<evidence type="ECO:0000313" key="3">
    <source>
        <dbReference type="Proteomes" id="UP000006882"/>
    </source>
</evidence>
<keyword evidence="3" id="KW-1185">Reference proteome</keyword>
<evidence type="ECO:0000256" key="1">
    <source>
        <dbReference type="SAM" id="MobiDB-lite"/>
    </source>
</evidence>
<feature type="compositionally biased region" description="Polar residues" evidence="1">
    <location>
        <begin position="37"/>
        <end position="50"/>
    </location>
</feature>
<dbReference type="EMBL" id="CM007654">
    <property type="protein sequence ID" value="ONI13451.1"/>
    <property type="molecule type" value="Genomic_DNA"/>
</dbReference>
<dbReference type="PANTHER" id="PTHR34572:SF8">
    <property type="entry name" value="(RAPE) HYPOTHETICAL PROTEIN"/>
    <property type="match status" value="1"/>
</dbReference>
<evidence type="ECO:0000313" key="2">
    <source>
        <dbReference type="EMBL" id="ONI13451.1"/>
    </source>
</evidence>